<dbReference type="EnsemblPlants" id="KQK11007">
    <property type="protein sequence ID" value="KQK11007"/>
    <property type="gene ID" value="BRADI_2g57558v3"/>
</dbReference>
<reference evidence="2" key="2">
    <citation type="submission" date="2017-06" db="EMBL/GenBank/DDBJ databases">
        <title>WGS assembly of Brachypodium distachyon.</title>
        <authorList>
            <consortium name="The International Brachypodium Initiative"/>
            <person name="Lucas S."/>
            <person name="Harmon-Smith M."/>
            <person name="Lail K."/>
            <person name="Tice H."/>
            <person name="Grimwood J."/>
            <person name="Bruce D."/>
            <person name="Barry K."/>
            <person name="Shu S."/>
            <person name="Lindquist E."/>
            <person name="Wang M."/>
            <person name="Pitluck S."/>
            <person name="Vogel J.P."/>
            <person name="Garvin D.F."/>
            <person name="Mockler T.C."/>
            <person name="Schmutz J."/>
            <person name="Rokhsar D."/>
            <person name="Bevan M.W."/>
        </authorList>
    </citation>
    <scope>NUCLEOTIDE SEQUENCE</scope>
    <source>
        <strain evidence="2">Bd21</strain>
    </source>
</reference>
<evidence type="ECO:0000313" key="2">
    <source>
        <dbReference type="EMBL" id="KQK11007.1"/>
    </source>
</evidence>
<feature type="compositionally biased region" description="Low complexity" evidence="1">
    <location>
        <begin position="92"/>
        <end position="101"/>
    </location>
</feature>
<evidence type="ECO:0000313" key="4">
    <source>
        <dbReference type="Proteomes" id="UP000008810"/>
    </source>
</evidence>
<dbReference type="Proteomes" id="UP000008810">
    <property type="component" value="Chromosome 2"/>
</dbReference>
<feature type="compositionally biased region" description="Basic and acidic residues" evidence="1">
    <location>
        <begin position="157"/>
        <end position="168"/>
    </location>
</feature>
<feature type="region of interest" description="Disordered" evidence="1">
    <location>
        <begin position="259"/>
        <end position="278"/>
    </location>
</feature>
<feature type="compositionally biased region" description="Pro residues" evidence="1">
    <location>
        <begin position="268"/>
        <end position="278"/>
    </location>
</feature>
<dbReference type="InParanoid" id="A0A0Q3GIQ6"/>
<reference evidence="3" key="3">
    <citation type="submission" date="2018-08" db="UniProtKB">
        <authorList>
            <consortium name="EnsemblPlants"/>
        </authorList>
    </citation>
    <scope>IDENTIFICATION</scope>
    <source>
        <strain evidence="3">cv. Bd21</strain>
    </source>
</reference>
<name>A0A0Q3GIQ6_BRADI</name>
<keyword evidence="4" id="KW-1185">Reference proteome</keyword>
<dbReference type="EMBL" id="CM000881">
    <property type="protein sequence ID" value="KQK11007.1"/>
    <property type="molecule type" value="Genomic_DNA"/>
</dbReference>
<dbReference type="Gramene" id="KQK11007">
    <property type="protein sequence ID" value="KQK11007"/>
    <property type="gene ID" value="BRADI_2g57558v3"/>
</dbReference>
<reference evidence="2 3" key="1">
    <citation type="journal article" date="2010" name="Nature">
        <title>Genome sequencing and analysis of the model grass Brachypodium distachyon.</title>
        <authorList>
            <consortium name="International Brachypodium Initiative"/>
        </authorList>
    </citation>
    <scope>NUCLEOTIDE SEQUENCE [LARGE SCALE GENOMIC DNA]</scope>
    <source>
        <strain evidence="2 3">Bd21</strain>
    </source>
</reference>
<dbReference type="ExpressionAtlas" id="A0A0Q3GIQ6">
    <property type="expression patterns" value="baseline"/>
</dbReference>
<feature type="region of interest" description="Disordered" evidence="1">
    <location>
        <begin position="1"/>
        <end position="35"/>
    </location>
</feature>
<evidence type="ECO:0000313" key="3">
    <source>
        <dbReference type="EnsemblPlants" id="KQK11007"/>
    </source>
</evidence>
<feature type="region of interest" description="Disordered" evidence="1">
    <location>
        <begin position="56"/>
        <end position="168"/>
    </location>
</feature>
<evidence type="ECO:0000256" key="1">
    <source>
        <dbReference type="SAM" id="MobiDB-lite"/>
    </source>
</evidence>
<gene>
    <name evidence="2" type="ORF">BRADI_2g57558v3</name>
</gene>
<dbReference type="AlphaFoldDB" id="A0A0Q3GIQ6"/>
<protein>
    <submittedName>
        <fullName evidence="2 3">Uncharacterized protein</fullName>
    </submittedName>
</protein>
<organism evidence="2">
    <name type="scientific">Brachypodium distachyon</name>
    <name type="common">Purple false brome</name>
    <name type="synonym">Trachynia distachya</name>
    <dbReference type="NCBI Taxonomy" id="15368"/>
    <lineage>
        <taxon>Eukaryota</taxon>
        <taxon>Viridiplantae</taxon>
        <taxon>Streptophyta</taxon>
        <taxon>Embryophyta</taxon>
        <taxon>Tracheophyta</taxon>
        <taxon>Spermatophyta</taxon>
        <taxon>Magnoliopsida</taxon>
        <taxon>Liliopsida</taxon>
        <taxon>Poales</taxon>
        <taxon>Poaceae</taxon>
        <taxon>BOP clade</taxon>
        <taxon>Pooideae</taxon>
        <taxon>Stipodae</taxon>
        <taxon>Brachypodieae</taxon>
        <taxon>Brachypodium</taxon>
    </lineage>
</organism>
<feature type="compositionally biased region" description="Low complexity" evidence="1">
    <location>
        <begin position="108"/>
        <end position="132"/>
    </location>
</feature>
<sequence length="278" mass="29249">MATAAARDGGGAAVDLGTRGHGEPEARTPTTTLLADAPPLAVAGCRIRDLRSRGLRIHPGPDLVYSSAADASCLPRRGLRPRDSKMSTESISARAASPPAADKLSGDPPSQTSISIASSSSGSKMSPESTSTKGISPPATCSPESAEDLPEIQGVRESNETEADHERTSSWAAAFGSFLRRSSWTVKPRYKRPMHSLANKEDANDCPETIPLLSHADVVDLHRHATELSELSEHPALVAPAAYLAKALGVLEDGDSSARSLGELKQRPPWPELPPTPS</sequence>
<accession>A0A0Q3GIQ6</accession>
<proteinExistence type="predicted"/>